<evidence type="ECO:0000313" key="7">
    <source>
        <dbReference type="EMBL" id="POS80715.1"/>
    </source>
</evidence>
<dbReference type="PRINTS" id="PR00682">
    <property type="entry name" value="IPNSYNTHASE"/>
</dbReference>
<name>A0A2P5IE03_DIAHE</name>
<feature type="domain" description="Fe2OG dioxygenase" evidence="6">
    <location>
        <begin position="217"/>
        <end position="322"/>
    </location>
</feature>
<dbReference type="InterPro" id="IPR044861">
    <property type="entry name" value="IPNS-like_FE2OG_OXY"/>
</dbReference>
<dbReference type="PROSITE" id="PS51471">
    <property type="entry name" value="FE2OG_OXY"/>
    <property type="match status" value="1"/>
</dbReference>
<dbReference type="InterPro" id="IPR027443">
    <property type="entry name" value="IPNS-like_sf"/>
</dbReference>
<evidence type="ECO:0000256" key="2">
    <source>
        <dbReference type="ARBA" id="ARBA00022723"/>
    </source>
</evidence>
<keyword evidence="2 5" id="KW-0479">Metal-binding</keyword>
<dbReference type="InParanoid" id="A0A2P5IE03"/>
<evidence type="ECO:0000313" key="8">
    <source>
        <dbReference type="Proteomes" id="UP000094444"/>
    </source>
</evidence>
<accession>A0A2P5IE03</accession>
<comment type="similarity">
    <text evidence="1 5">Belongs to the iron/ascorbate-dependent oxidoreductase family.</text>
</comment>
<evidence type="ECO:0000256" key="3">
    <source>
        <dbReference type="ARBA" id="ARBA00023002"/>
    </source>
</evidence>
<gene>
    <name evidence="7" type="ORF">DHEL01_v200912</name>
</gene>
<dbReference type="EMBL" id="MAVT02000036">
    <property type="protein sequence ID" value="POS80715.1"/>
    <property type="molecule type" value="Genomic_DNA"/>
</dbReference>
<dbReference type="GO" id="GO:0016491">
    <property type="term" value="F:oxidoreductase activity"/>
    <property type="evidence" value="ECO:0007669"/>
    <property type="project" value="UniProtKB-KW"/>
</dbReference>
<dbReference type="STRING" id="158607.A0A2P5IE03"/>
<dbReference type="InterPro" id="IPR005123">
    <property type="entry name" value="Oxoglu/Fe-dep_dioxygenase_dom"/>
</dbReference>
<protein>
    <submittedName>
        <fullName evidence="7">2OG-Fe(II)oxygenase superfamily protein</fullName>
    </submittedName>
</protein>
<evidence type="ECO:0000256" key="4">
    <source>
        <dbReference type="ARBA" id="ARBA00023004"/>
    </source>
</evidence>
<dbReference type="Pfam" id="PF03171">
    <property type="entry name" value="2OG-FeII_Oxy"/>
    <property type="match status" value="1"/>
</dbReference>
<keyword evidence="4 5" id="KW-0408">Iron</keyword>
<dbReference type="Pfam" id="PF14226">
    <property type="entry name" value="DIOX_N"/>
    <property type="match status" value="1"/>
</dbReference>
<evidence type="ECO:0000256" key="5">
    <source>
        <dbReference type="RuleBase" id="RU003682"/>
    </source>
</evidence>
<sequence>MATLTEAEAIPSYKLELMTAYGPVYRDVLRTAPRDCDPTEVPVIDLTGIYGDFESRKALAAVIGEAAENTGFFYIKNAGIPKEVMDAAYGQARELFAQPDEVKRAVSTAHSRWFNGWTEKHGSHLSPSESRDHREGFGWRYDSKYDPDPKDPDAIPEHIKPWIRGEDFVWERTSHMPGFKRDLMAYWQECLKLARRMIRIFALALELPETYFDDIVTYPGADGVLNYYPKNEDAADASIDVGLGAHTDLQSFTLLWQDSVGGLQVLTKEGQWINVPPIADTFVVNIGDFLARLSNDRFTSTVHRVYNRAPVDRYSMPFFFGFNFNEKCGVLPTCTNESNPPRYEPITCGEVISPSRLLRNSTTLSVSG</sequence>
<dbReference type="SUPFAM" id="SSF51197">
    <property type="entry name" value="Clavaminate synthase-like"/>
    <property type="match status" value="1"/>
</dbReference>
<dbReference type="AlphaFoldDB" id="A0A2P5IE03"/>
<evidence type="ECO:0000256" key="1">
    <source>
        <dbReference type="ARBA" id="ARBA00008056"/>
    </source>
</evidence>
<proteinExistence type="inferred from homology"/>
<dbReference type="OrthoDB" id="288590at2759"/>
<keyword evidence="3 5" id="KW-0560">Oxidoreductase</keyword>
<dbReference type="Gene3D" id="2.60.120.330">
    <property type="entry name" value="B-lactam Antibiotic, Isopenicillin N Synthase, Chain"/>
    <property type="match status" value="1"/>
</dbReference>
<dbReference type="InterPro" id="IPR026992">
    <property type="entry name" value="DIOX_N"/>
</dbReference>
<dbReference type="Proteomes" id="UP000094444">
    <property type="component" value="Unassembled WGS sequence"/>
</dbReference>
<dbReference type="PANTHER" id="PTHR10209:SF881">
    <property type="entry name" value="FI07970P-RELATED"/>
    <property type="match status" value="1"/>
</dbReference>
<keyword evidence="8" id="KW-1185">Reference proteome</keyword>
<dbReference type="PANTHER" id="PTHR10209">
    <property type="entry name" value="OXIDOREDUCTASE, 2OG-FE II OXYGENASE FAMILY PROTEIN"/>
    <property type="match status" value="1"/>
</dbReference>
<dbReference type="GO" id="GO:0046872">
    <property type="term" value="F:metal ion binding"/>
    <property type="evidence" value="ECO:0007669"/>
    <property type="project" value="UniProtKB-KW"/>
</dbReference>
<comment type="caution">
    <text evidence="7">The sequence shown here is derived from an EMBL/GenBank/DDBJ whole genome shotgun (WGS) entry which is preliminary data.</text>
</comment>
<organism evidence="7 8">
    <name type="scientific">Diaporthe helianthi</name>
    <dbReference type="NCBI Taxonomy" id="158607"/>
    <lineage>
        <taxon>Eukaryota</taxon>
        <taxon>Fungi</taxon>
        <taxon>Dikarya</taxon>
        <taxon>Ascomycota</taxon>
        <taxon>Pezizomycotina</taxon>
        <taxon>Sordariomycetes</taxon>
        <taxon>Sordariomycetidae</taxon>
        <taxon>Diaporthales</taxon>
        <taxon>Diaporthaceae</taxon>
        <taxon>Diaporthe</taxon>
    </lineage>
</organism>
<evidence type="ECO:0000259" key="6">
    <source>
        <dbReference type="PROSITE" id="PS51471"/>
    </source>
</evidence>
<dbReference type="GO" id="GO:0044283">
    <property type="term" value="P:small molecule biosynthetic process"/>
    <property type="evidence" value="ECO:0007669"/>
    <property type="project" value="UniProtKB-ARBA"/>
</dbReference>
<reference evidence="7" key="1">
    <citation type="submission" date="2017-09" db="EMBL/GenBank/DDBJ databases">
        <title>Polyketide synthases of a Diaporthe helianthi virulent isolate.</title>
        <authorList>
            <person name="Baroncelli R."/>
        </authorList>
    </citation>
    <scope>NUCLEOTIDE SEQUENCE [LARGE SCALE GENOMIC DNA]</scope>
    <source>
        <strain evidence="7">7/96</strain>
    </source>
</reference>